<dbReference type="EMBL" id="JAKZEL010000016">
    <property type="protein sequence ID" value="KAI4536501.1"/>
    <property type="molecule type" value="Genomic_DNA"/>
</dbReference>
<dbReference type="InterPro" id="IPR000219">
    <property type="entry name" value="DH_dom"/>
</dbReference>
<keyword evidence="18" id="KW-1185">Reference proteome</keyword>
<feature type="compositionally biased region" description="Low complexity" evidence="11">
    <location>
        <begin position="1730"/>
        <end position="1744"/>
    </location>
</feature>
<feature type="region of interest" description="Disordered" evidence="11">
    <location>
        <begin position="299"/>
        <end position="410"/>
    </location>
</feature>
<feature type="compositionally biased region" description="Basic and acidic residues" evidence="11">
    <location>
        <begin position="1490"/>
        <end position="1501"/>
    </location>
</feature>
<evidence type="ECO:0000256" key="2">
    <source>
        <dbReference type="ARBA" id="ARBA00004552"/>
    </source>
</evidence>
<keyword evidence="9" id="KW-0966">Cell projection</keyword>
<dbReference type="InterPro" id="IPR001849">
    <property type="entry name" value="PH_domain"/>
</dbReference>
<feature type="compositionally biased region" description="Low complexity" evidence="11">
    <location>
        <begin position="2308"/>
        <end position="2317"/>
    </location>
</feature>
<dbReference type="InterPro" id="IPR035899">
    <property type="entry name" value="DBL_dom_sf"/>
</dbReference>
<evidence type="ECO:0000256" key="10">
    <source>
        <dbReference type="SAM" id="Coils"/>
    </source>
</evidence>
<dbReference type="InterPro" id="IPR036481">
    <property type="entry name" value="Bcr-Abl_oncoprot_oligo_sf"/>
</dbReference>
<dbReference type="Proteomes" id="UP001214576">
    <property type="component" value="Unassembled WGS sequence"/>
</dbReference>
<feature type="compositionally biased region" description="Polar residues" evidence="11">
    <location>
        <begin position="202"/>
        <end position="211"/>
    </location>
</feature>
<dbReference type="FunFam" id="1.20.900.10:FF:000014">
    <property type="entry name" value="active breakpoint cluster region-related protein isoform X2"/>
    <property type="match status" value="1"/>
</dbReference>
<organism evidence="17 18">
    <name type="scientific">Ovis ammon polii</name>
    <dbReference type="NCBI Taxonomy" id="230172"/>
    <lineage>
        <taxon>Eukaryota</taxon>
        <taxon>Metazoa</taxon>
        <taxon>Chordata</taxon>
        <taxon>Craniata</taxon>
        <taxon>Vertebrata</taxon>
        <taxon>Euteleostomi</taxon>
        <taxon>Mammalia</taxon>
        <taxon>Eutheria</taxon>
        <taxon>Laurasiatheria</taxon>
        <taxon>Artiodactyla</taxon>
        <taxon>Ruminantia</taxon>
        <taxon>Pecora</taxon>
        <taxon>Bovidae</taxon>
        <taxon>Caprinae</taxon>
        <taxon>Ovis</taxon>
    </lineage>
</organism>
<dbReference type="SUPFAM" id="SSF69036">
    <property type="entry name" value="Bcr-Abl oncoprotein oligomerization domain"/>
    <property type="match status" value="1"/>
</dbReference>
<dbReference type="InterPro" id="IPR000198">
    <property type="entry name" value="RhoGAP_dom"/>
</dbReference>
<evidence type="ECO:0000259" key="14">
    <source>
        <dbReference type="PROSITE" id="PS50010"/>
    </source>
</evidence>
<dbReference type="InterPro" id="IPR035892">
    <property type="entry name" value="C2_domain_sf"/>
</dbReference>
<keyword evidence="4" id="KW-0343">GTPase activation</keyword>
<feature type="region of interest" description="Disordered" evidence="11">
    <location>
        <begin position="1586"/>
        <end position="1609"/>
    </location>
</feature>
<evidence type="ECO:0000256" key="11">
    <source>
        <dbReference type="SAM" id="MobiDB-lite"/>
    </source>
</evidence>
<feature type="domain" description="Rho-GAP" evidence="16">
    <location>
        <begin position="1066"/>
        <end position="1256"/>
    </location>
</feature>
<feature type="region of interest" description="Disordered" evidence="11">
    <location>
        <begin position="1372"/>
        <end position="1411"/>
    </location>
</feature>
<dbReference type="SMART" id="SM00233">
    <property type="entry name" value="PH"/>
    <property type="match status" value="1"/>
</dbReference>
<feature type="region of interest" description="Disordered" evidence="11">
    <location>
        <begin position="2224"/>
        <end position="2250"/>
    </location>
</feature>
<evidence type="ECO:0000256" key="4">
    <source>
        <dbReference type="ARBA" id="ARBA00022468"/>
    </source>
</evidence>
<feature type="compositionally biased region" description="Low complexity" evidence="11">
    <location>
        <begin position="353"/>
        <end position="363"/>
    </location>
</feature>
<dbReference type="GO" id="GO:0005085">
    <property type="term" value="F:guanyl-nucleotide exchange factor activity"/>
    <property type="evidence" value="ECO:0007669"/>
    <property type="project" value="UniProtKB-KW"/>
</dbReference>
<feature type="coiled-coil region" evidence="10">
    <location>
        <begin position="28"/>
        <end position="55"/>
    </location>
</feature>
<evidence type="ECO:0000259" key="13">
    <source>
        <dbReference type="PROSITE" id="PS50004"/>
    </source>
</evidence>
<dbReference type="PROSITE" id="PS50021">
    <property type="entry name" value="CH"/>
    <property type="match status" value="1"/>
</dbReference>
<dbReference type="Pfam" id="PF00621">
    <property type="entry name" value="RhoGEF"/>
    <property type="match status" value="1"/>
</dbReference>
<dbReference type="Gene3D" id="4.10.280.30">
    <property type="entry name" value="Bcr-Abl oncoprotein oligomerisation domain"/>
    <property type="match status" value="1"/>
</dbReference>
<dbReference type="GO" id="GO:0030424">
    <property type="term" value="C:axon"/>
    <property type="evidence" value="ECO:0007669"/>
    <property type="project" value="UniProtKB-SubCell"/>
</dbReference>
<keyword evidence="8 10" id="KW-0175">Coiled coil</keyword>
<keyword evidence="7" id="KW-0770">Synapse</keyword>
<dbReference type="InterPro" id="IPR000008">
    <property type="entry name" value="C2_dom"/>
</dbReference>
<dbReference type="FunFam" id="2.60.40.150:FF:000057">
    <property type="entry name" value="active breakpoint cluster region-related protein isoform X1"/>
    <property type="match status" value="1"/>
</dbReference>
<evidence type="ECO:0000256" key="7">
    <source>
        <dbReference type="ARBA" id="ARBA00023018"/>
    </source>
</evidence>
<feature type="compositionally biased region" description="Basic and acidic residues" evidence="11">
    <location>
        <begin position="1528"/>
        <end position="1541"/>
    </location>
</feature>
<feature type="domain" description="PH" evidence="12">
    <location>
        <begin position="719"/>
        <end position="877"/>
    </location>
</feature>
<dbReference type="PROSITE" id="PS50003">
    <property type="entry name" value="PH_DOMAIN"/>
    <property type="match status" value="1"/>
</dbReference>
<feature type="compositionally biased region" description="Basic and acidic residues" evidence="11">
    <location>
        <begin position="488"/>
        <end position="502"/>
    </location>
</feature>
<dbReference type="SUPFAM" id="SSF48065">
    <property type="entry name" value="DBL homology domain (DH-domain)"/>
    <property type="match status" value="1"/>
</dbReference>
<evidence type="ECO:0000256" key="1">
    <source>
        <dbReference type="ARBA" id="ARBA00004489"/>
    </source>
</evidence>
<feature type="compositionally biased region" description="Basic and acidic residues" evidence="11">
    <location>
        <begin position="190"/>
        <end position="201"/>
    </location>
</feature>
<dbReference type="SUPFAM" id="SSF48350">
    <property type="entry name" value="GTPase activation domain, GAP"/>
    <property type="match status" value="1"/>
</dbReference>
<dbReference type="Pfam" id="PF00168">
    <property type="entry name" value="C2"/>
    <property type="match status" value="1"/>
</dbReference>
<dbReference type="PROSITE" id="PS50004">
    <property type="entry name" value="C2"/>
    <property type="match status" value="1"/>
</dbReference>
<feature type="region of interest" description="Disordered" evidence="11">
    <location>
        <begin position="67"/>
        <end position="174"/>
    </location>
</feature>
<feature type="coiled-coil region" evidence="10">
    <location>
        <begin position="1860"/>
        <end position="2177"/>
    </location>
</feature>
<dbReference type="CDD" id="cd00160">
    <property type="entry name" value="RhoGEF"/>
    <property type="match status" value="1"/>
</dbReference>
<dbReference type="PROSITE" id="PS00741">
    <property type="entry name" value="DH_1"/>
    <property type="match status" value="1"/>
</dbReference>
<dbReference type="GO" id="GO:0005096">
    <property type="term" value="F:GTPase activator activity"/>
    <property type="evidence" value="ECO:0007669"/>
    <property type="project" value="UniProtKB-KW"/>
</dbReference>
<comment type="similarity">
    <text evidence="3">Belongs to the cytospin-A family.</text>
</comment>
<reference evidence="17" key="1">
    <citation type="submission" date="2022-03" db="EMBL/GenBank/DDBJ databases">
        <title>Genomic analyses of argali, domestic sheep and their hybrids provide insights into chromosomal evolution, heterosis and genetic basis of agronomic traits.</title>
        <authorList>
            <person name="Li M."/>
        </authorList>
    </citation>
    <scope>NUCLEOTIDE SEQUENCE</scope>
    <source>
        <strain evidence="17">CAU-MHL-2022a</strain>
        <tissue evidence="17">Skin</tissue>
    </source>
</reference>
<sequence length="2489" mass="276153">MVDPVGFAEAWKAQFPDSEPPRMELRSVGDIEQELERCKASIRRLEQEVNQERFRMIYLQTLLAKEKKSYDRQRWGFRRAAQPPDGAAEPRAPRAQPAPAEGADLPAADEPEARPDGEGSPGKARPAAARRPGPAAAAERDDRGPPTSVAALRSNFERIRKGPGQPAAAAAAADAEKPFYVNVEFHHERGLVKVNDKDVSDRISSLGSQAMQMERKKSQQQGAGPGPADAPRPSYRGRASEGSGCGGLDGDYEDVELNPRFLKDNLINANGSGRPPWPPLEYQPYQSIYVGGMMVEGEAKGSLRRSQSTSEQEKRLTWPRRSYSPRSFEDSGGGYTPDCSSNENLTSSEEDFSSGQSSRVSPSPTTFRPFRDKSRSPSQNSQQSFDSSSPPTPQCQKRHRQGPVVVSEATIVGVRKTGQIWPSDGDSLSGKLPQDGAFHADADALFGTPPGFGCASDRAEEPRRPQDGLPYIDDSPASSPHLGSKARGGRDAAEPSRASELDLEKGSEMRKWVLSGILASEETYLSHLEALLLPMKPLKAAATTSQPVLTSQQVETIFFKVPELYEIHKDFYDGLLPRVQQWGHQQRVGDLFQKLASQLGVYRAFVDNYEVAMETAEKCCQANAQFAEISENLRARSNKEAKDQTTKNSLETLLYKPVDRVTRSTLVLHDLLKHTPPGHPDHPLLQDALRISQNFLSSINEEITPRRQSMTVKKGEHRQLLKDSFMVELVEGARKLRHVFLFTDLLLCTKLKKQSGGKTQQYDCKWYIPLTDLSFQTVDESEAAPSIPLVLDEELDAMKIKISQIKSDIQREKRANKGSKAIERLRKKLSEQESLLLLMSPNMAFRVHSRNGKSYTFLISSDYERAEWRESVREQQKKCFKSFSLTSVELQMLTNSCVKLQTVHSIPLTINKEDDESPGLYGFLNVIVHSATGFKQSSSLYCTLEVDSFGYFVNKAKTRVYRDTAEPNWNEEFEIELEGSQTLRILCYEKCYHKTRLTKEDGGENADRIVGKGQAQLDPQTLQDRDWQRTVIAMNGIEVKLSIKFTSREFSLKRMPSRKQTGVFGVKIAVVTKRERSKVPYIVRQCVEEIERRGMEEVGIYRVSGVATDIQALKAAFDVNNKDVSVMMSEMDVNAIAGTLKLYFRELPEPLFTDEFYPNFAEGIALSDPVAKESCMLSLLLSLPEANLLTFLFLLDHLKRVAEKETVNKMSLHNLATVFGPTLLRPSEKESKPPANPSQAMSMTDSWSLEVMSQLFFVGKEAAECEPRWKPSAVCCFEARAWGCGVCDSSPALTTVLLSACDIVISCENCIKLEGFWSQEASWYSSCQAGQDESGASERSLGEVVVEAVGTKLFSSKRFACECITKRQPRMKRATRSVGSAPKVSGTSRAQAADKARPESSCSASAGSRPVKPGAAAALLKTKSSDDLLAGMAGGVTVTNGGKGKKNACSSAAPPAPAPATSAAETRPRTSTGTSSSAKRSTSTGNKESGSTRERLRERTRLNQSKKLPSAGQGANDVASAKRSRSRTAAECDVRMSKSKSDNQISDKAALEARVKDLLTLAKTKDVEILHLRSELRDMRAQLGISEGPLPEGAEESEEKEASVAQQATGAAPTLLQLQEQNAAVREELGQLKSENRMLKDRLNALGFSLEQRLDHSEKLFGYQSLSPEITPGNQSDGGGTLASSVEGSAPGSVEDLLSQDENTLMDHQHSNSLDNLDSECSEVYQPLTSSDDALDAPSSSESEGLPSVERSRKGSSGNASEVSVACLTERIHQMEENQHSTSEELQATLQELADLQQVTQELNSENERLGEEKVILMESLCQQSDKLELFSRQIEYLRSLLDEHHVPYGIDEDVKSGRYMELEQRYVDLAENSRFEREQLLGVQQHLSNTLKMAEQDNKEAQELIGALKERSHHMERAVESEQKGKAALAATLEELKATLASDQIEMNRLKAQLENEKQKVAELYSIHNSGDKSDIQDLLESVRLDKEKAEALASSLQEDLARSRNDASRLQDAIAKVEDEYRAFQEEAKKQIEDLNLTLEKLRSELEEKETERSDMKETIFELEDEVEQHRAVKLHDNLIISDLENTVKKLQDQKHDMEREIKTLHRRLREESAEWRQFQADLQTAVVIANDIKSEAQEEIGDLKRRLHEAQEKNEKLTKELEEIKSRKQEEERGRVYNYMNAVERDLAALRQGMGLSRRSSASSEPTPTVKTLIKSFDSASQVPSPATAAIPRTPLSPSPMKTPPAAAVSPMQRHSVSGPIPTPKPLTALSDKRPNYGELPVQEHLLRTSSTSRPASLPRVPAMESAKAVSVSRRSSEEMKRDVSAPEGASPAALMAMGATSPQLSLSSSPTASVTPTARSRIREERKDPLSALAREYGGSKRNALLKWCQKKTEGYQNIDITNFSSSWNDGLAFCALLHTYLPAHIPYQELSSQDKRRNFTLAFQAAESVGIKSTLDINEMVRTERPDWQNVMLYVTAVYKYFET</sequence>
<dbReference type="CDD" id="cd08686">
    <property type="entry name" value="C2_ABR"/>
    <property type="match status" value="1"/>
</dbReference>
<dbReference type="Gene3D" id="1.10.418.10">
    <property type="entry name" value="Calponin-like domain"/>
    <property type="match status" value="1"/>
</dbReference>
<dbReference type="CDD" id="cd21199">
    <property type="entry name" value="CH_CYTS"/>
    <property type="match status" value="1"/>
</dbReference>
<dbReference type="SMART" id="SM00239">
    <property type="entry name" value="C2"/>
    <property type="match status" value="1"/>
</dbReference>
<dbReference type="SMART" id="SM00033">
    <property type="entry name" value="CH"/>
    <property type="match status" value="1"/>
</dbReference>
<feature type="compositionally biased region" description="Polar residues" evidence="11">
    <location>
        <begin position="1665"/>
        <end position="1675"/>
    </location>
</feature>
<comment type="subcellular location">
    <subcellularLocation>
        <location evidence="1">Cell projection</location>
        <location evidence="1">Axon</location>
    </subcellularLocation>
    <subcellularLocation>
        <location evidence="2">Cell projection</location>
        <location evidence="2">Dendritic spine</location>
    </subcellularLocation>
</comment>
<feature type="compositionally biased region" description="Low complexity" evidence="11">
    <location>
        <begin position="124"/>
        <end position="137"/>
    </location>
</feature>
<feature type="region of interest" description="Disordered" evidence="11">
    <location>
        <begin position="2255"/>
        <end position="2274"/>
    </location>
</feature>
<dbReference type="SUPFAM" id="SSF47576">
    <property type="entry name" value="Calponin-homology domain, CH-domain"/>
    <property type="match status" value="1"/>
</dbReference>
<feature type="domain" description="DH" evidence="14">
    <location>
        <begin position="509"/>
        <end position="702"/>
    </location>
</feature>
<evidence type="ECO:0000313" key="18">
    <source>
        <dbReference type="Proteomes" id="UP001214576"/>
    </source>
</evidence>
<dbReference type="InterPro" id="IPR001331">
    <property type="entry name" value="GDS_CDC24_CS"/>
</dbReference>
<feature type="domain" description="Calponin-homology (CH)" evidence="15">
    <location>
        <begin position="2383"/>
        <end position="2488"/>
    </location>
</feature>
<dbReference type="SUPFAM" id="SSF50729">
    <property type="entry name" value="PH domain-like"/>
    <property type="match status" value="1"/>
</dbReference>
<dbReference type="Gene3D" id="2.30.29.30">
    <property type="entry name" value="Pleckstrin-homology domain (PH domain)/Phosphotyrosine-binding domain (PTB)"/>
    <property type="match status" value="1"/>
</dbReference>
<keyword evidence="6" id="KW-0344">Guanine-nucleotide releasing factor</keyword>
<feature type="compositionally biased region" description="Basic and acidic residues" evidence="11">
    <location>
        <begin position="457"/>
        <end position="466"/>
    </location>
</feature>
<feature type="coiled-coil region" evidence="10">
    <location>
        <begin position="1615"/>
        <end position="1642"/>
    </location>
</feature>
<dbReference type="InterPro" id="IPR001715">
    <property type="entry name" value="CH_dom"/>
</dbReference>
<feature type="coiled-coil region" evidence="10">
    <location>
        <begin position="1772"/>
        <end position="1813"/>
    </location>
</feature>
<evidence type="ECO:0000259" key="15">
    <source>
        <dbReference type="PROSITE" id="PS50021"/>
    </source>
</evidence>
<evidence type="ECO:0000259" key="16">
    <source>
        <dbReference type="PROSITE" id="PS50238"/>
    </source>
</evidence>
<dbReference type="InterPro" id="IPR008936">
    <property type="entry name" value="Rho_GTPase_activation_prot"/>
</dbReference>
<dbReference type="InterPro" id="IPR036872">
    <property type="entry name" value="CH_dom_sf"/>
</dbReference>
<dbReference type="CDD" id="cd04387">
    <property type="entry name" value="RhoGAP_Bcr"/>
    <property type="match status" value="1"/>
</dbReference>
<dbReference type="GO" id="GO:0004674">
    <property type="term" value="F:protein serine/threonine kinase activity"/>
    <property type="evidence" value="ECO:0007669"/>
    <property type="project" value="InterPro"/>
</dbReference>
<dbReference type="PROSITE" id="PS50010">
    <property type="entry name" value="DH_2"/>
    <property type="match status" value="1"/>
</dbReference>
<dbReference type="GO" id="GO:0043197">
    <property type="term" value="C:dendritic spine"/>
    <property type="evidence" value="ECO:0007669"/>
    <property type="project" value="UniProtKB-SubCell"/>
</dbReference>
<dbReference type="Pfam" id="PF00620">
    <property type="entry name" value="RhoGAP"/>
    <property type="match status" value="1"/>
</dbReference>
<dbReference type="FunFam" id="1.10.555.10:FF:000004">
    <property type="entry name" value="active breakpoint cluster region-related protein-like"/>
    <property type="match status" value="1"/>
</dbReference>
<protein>
    <recommendedName>
        <fullName evidence="19">Breakpoint cluster region protein</fullName>
    </recommendedName>
</protein>
<evidence type="ECO:0008006" key="19">
    <source>
        <dbReference type="Google" id="ProtNLM"/>
    </source>
</evidence>
<evidence type="ECO:0000256" key="5">
    <source>
        <dbReference type="ARBA" id="ARBA00022553"/>
    </source>
</evidence>
<keyword evidence="5" id="KW-0597">Phosphoprotein</keyword>
<name>A0AAD4Y7L7_OVIAM</name>
<dbReference type="Pfam" id="PF09036">
    <property type="entry name" value="Bcr-Abl_Oligo"/>
    <property type="match status" value="1"/>
</dbReference>
<evidence type="ECO:0000256" key="9">
    <source>
        <dbReference type="ARBA" id="ARBA00023273"/>
    </source>
</evidence>
<dbReference type="SMART" id="SM00325">
    <property type="entry name" value="RhoGEF"/>
    <property type="match status" value="1"/>
</dbReference>
<dbReference type="InterPro" id="IPR037769">
    <property type="entry name" value="Abr/Bcr"/>
</dbReference>
<dbReference type="PANTHER" id="PTHR23182:SF3">
    <property type="entry name" value="BREAKPOINT CLUSTER REGION PROTEIN"/>
    <property type="match status" value="1"/>
</dbReference>
<feature type="compositionally biased region" description="Polar residues" evidence="11">
    <location>
        <begin position="1478"/>
        <end position="1489"/>
    </location>
</feature>
<dbReference type="Gene3D" id="2.60.40.150">
    <property type="entry name" value="C2 domain"/>
    <property type="match status" value="1"/>
</dbReference>
<dbReference type="FunFam" id="1.10.418.10:FF:000020">
    <property type="entry name" value="Cytospin-A isoform 1"/>
    <property type="match status" value="1"/>
</dbReference>
<feature type="region of interest" description="Disordered" evidence="11">
    <location>
        <begin position="2292"/>
        <end position="2373"/>
    </location>
</feature>
<evidence type="ECO:0000313" key="17">
    <source>
        <dbReference type="EMBL" id="KAI4536501.1"/>
    </source>
</evidence>
<dbReference type="Gene3D" id="1.10.555.10">
    <property type="entry name" value="Rho GTPase activation protein"/>
    <property type="match status" value="1"/>
</dbReference>
<feature type="region of interest" description="Disordered" evidence="11">
    <location>
        <begin position="190"/>
        <end position="254"/>
    </location>
</feature>
<feature type="region of interest" description="Disordered" evidence="11">
    <location>
        <begin position="1"/>
        <end position="24"/>
    </location>
</feature>
<dbReference type="SMART" id="SM00324">
    <property type="entry name" value="RhoGAP"/>
    <property type="match status" value="1"/>
</dbReference>
<feature type="domain" description="C2" evidence="13">
    <location>
        <begin position="904"/>
        <end position="1032"/>
    </location>
</feature>
<dbReference type="InterPro" id="IPR015123">
    <property type="entry name" value="Bcr-Abl_oncoprot_oligo"/>
</dbReference>
<dbReference type="PROSITE" id="PS50238">
    <property type="entry name" value="RHOGAP"/>
    <property type="match status" value="1"/>
</dbReference>
<dbReference type="InterPro" id="IPR011993">
    <property type="entry name" value="PH-like_dom_sf"/>
</dbReference>
<dbReference type="SUPFAM" id="SSF49562">
    <property type="entry name" value="C2 domain (Calcium/lipid-binding domain, CaLB)"/>
    <property type="match status" value="1"/>
</dbReference>
<feature type="compositionally biased region" description="Low complexity" evidence="11">
    <location>
        <begin position="1459"/>
        <end position="1477"/>
    </location>
</feature>
<gene>
    <name evidence="17" type="ORF">MG293_013893</name>
</gene>
<accession>A0AAD4Y7L7</accession>
<feature type="compositionally biased region" description="Low complexity" evidence="11">
    <location>
        <begin position="219"/>
        <end position="231"/>
    </location>
</feature>
<feature type="region of interest" description="Disordered" evidence="11">
    <location>
        <begin position="449"/>
        <end position="502"/>
    </location>
</feature>
<feature type="compositionally biased region" description="Basic and acidic residues" evidence="11">
    <location>
        <begin position="2318"/>
        <end position="2328"/>
    </location>
</feature>
<dbReference type="Pfam" id="PF00307">
    <property type="entry name" value="CH"/>
    <property type="match status" value="1"/>
</dbReference>
<proteinExistence type="inferred from homology"/>
<dbReference type="Pfam" id="PF19057">
    <property type="entry name" value="PH_19"/>
    <property type="match status" value="1"/>
</dbReference>
<evidence type="ECO:0000256" key="3">
    <source>
        <dbReference type="ARBA" id="ARBA00009452"/>
    </source>
</evidence>
<comment type="caution">
    <text evidence="17">The sequence shown here is derived from an EMBL/GenBank/DDBJ whole genome shotgun (WGS) entry which is preliminary data.</text>
</comment>
<feature type="region of interest" description="Disordered" evidence="11">
    <location>
        <begin position="1730"/>
        <end position="1762"/>
    </location>
</feature>
<dbReference type="GO" id="GO:0035556">
    <property type="term" value="P:intracellular signal transduction"/>
    <property type="evidence" value="ECO:0007669"/>
    <property type="project" value="InterPro"/>
</dbReference>
<evidence type="ECO:0000259" key="12">
    <source>
        <dbReference type="PROSITE" id="PS50003"/>
    </source>
</evidence>
<dbReference type="Gene3D" id="1.20.900.10">
    <property type="entry name" value="Dbl homology (DH) domain"/>
    <property type="match status" value="1"/>
</dbReference>
<feature type="compositionally biased region" description="Low complexity" evidence="11">
    <location>
        <begin position="86"/>
        <end position="103"/>
    </location>
</feature>
<dbReference type="GO" id="GO:0016020">
    <property type="term" value="C:membrane"/>
    <property type="evidence" value="ECO:0007669"/>
    <property type="project" value="TreeGrafter"/>
</dbReference>
<feature type="region of interest" description="Disordered" evidence="11">
    <location>
        <begin position="1665"/>
        <end position="1695"/>
    </location>
</feature>
<feature type="compositionally biased region" description="Low complexity" evidence="11">
    <location>
        <begin position="376"/>
        <end position="389"/>
    </location>
</feature>
<evidence type="ECO:0000256" key="6">
    <source>
        <dbReference type="ARBA" id="ARBA00022658"/>
    </source>
</evidence>
<evidence type="ECO:0000256" key="8">
    <source>
        <dbReference type="ARBA" id="ARBA00023054"/>
    </source>
</evidence>
<feature type="compositionally biased region" description="Low complexity" evidence="11">
    <location>
        <begin position="2343"/>
        <end position="2363"/>
    </location>
</feature>
<dbReference type="PANTHER" id="PTHR23182">
    <property type="entry name" value="BREAKPOINT CLUSTER REGION PROTEIN BCR"/>
    <property type="match status" value="1"/>
</dbReference>
<feature type="region of interest" description="Disordered" evidence="11">
    <location>
        <begin position="1439"/>
        <end position="1545"/>
    </location>
</feature>